<evidence type="ECO:0000256" key="1">
    <source>
        <dbReference type="SAM" id="Phobius"/>
    </source>
</evidence>
<reference evidence="2 3" key="1">
    <citation type="submission" date="2021-01" db="EMBL/GenBank/DDBJ databases">
        <title>Whole genome shotgun sequence of Microbispora corallina NBRC 16416.</title>
        <authorList>
            <person name="Komaki H."/>
            <person name="Tamura T."/>
        </authorList>
    </citation>
    <scope>NUCLEOTIDE SEQUENCE [LARGE SCALE GENOMIC DNA]</scope>
    <source>
        <strain evidence="2 3">NBRC 16416</strain>
    </source>
</reference>
<evidence type="ECO:0000313" key="2">
    <source>
        <dbReference type="EMBL" id="GIH41158.1"/>
    </source>
</evidence>
<sequence>MRVGNTEIRFLGGWAGCLTMIVLSVLLSIVLTVVINLIFQP</sequence>
<dbReference type="RefSeq" id="WP_275410530.1">
    <property type="nucleotide sequence ID" value="NZ_BAAAGP010000012.1"/>
</dbReference>
<name>A0ABQ4G258_9ACTN</name>
<dbReference type="Proteomes" id="UP000603904">
    <property type="component" value="Unassembled WGS sequence"/>
</dbReference>
<keyword evidence="1" id="KW-1133">Transmembrane helix</keyword>
<proteinExistence type="predicted"/>
<keyword evidence="3" id="KW-1185">Reference proteome</keyword>
<keyword evidence="1" id="KW-0812">Transmembrane</keyword>
<gene>
    <name evidence="2" type="ORF">Mco01_41580</name>
</gene>
<accession>A0ABQ4G258</accession>
<evidence type="ECO:0000313" key="3">
    <source>
        <dbReference type="Proteomes" id="UP000603904"/>
    </source>
</evidence>
<organism evidence="2 3">
    <name type="scientific">Microbispora corallina</name>
    <dbReference type="NCBI Taxonomy" id="83302"/>
    <lineage>
        <taxon>Bacteria</taxon>
        <taxon>Bacillati</taxon>
        <taxon>Actinomycetota</taxon>
        <taxon>Actinomycetes</taxon>
        <taxon>Streptosporangiales</taxon>
        <taxon>Streptosporangiaceae</taxon>
        <taxon>Microbispora</taxon>
    </lineage>
</organism>
<dbReference type="EMBL" id="BOOC01000020">
    <property type="protein sequence ID" value="GIH41158.1"/>
    <property type="molecule type" value="Genomic_DNA"/>
</dbReference>
<feature type="transmembrane region" description="Helical" evidence="1">
    <location>
        <begin position="12"/>
        <end position="39"/>
    </location>
</feature>
<comment type="caution">
    <text evidence="2">The sequence shown here is derived from an EMBL/GenBank/DDBJ whole genome shotgun (WGS) entry which is preliminary data.</text>
</comment>
<keyword evidence="1" id="KW-0472">Membrane</keyword>
<protein>
    <submittedName>
        <fullName evidence="2">Uncharacterized protein</fullName>
    </submittedName>
</protein>